<gene>
    <name evidence="1" type="ORF">ACFQ5T_05030</name>
</gene>
<keyword evidence="2" id="KW-1185">Reference proteome</keyword>
<accession>A0ABW4H383</accession>
<evidence type="ECO:0000313" key="1">
    <source>
        <dbReference type="EMBL" id="MFD1549049.1"/>
    </source>
</evidence>
<proteinExistence type="predicted"/>
<dbReference type="EMBL" id="JBHTOM010000005">
    <property type="protein sequence ID" value="MFD1549049.1"/>
    <property type="molecule type" value="Genomic_DNA"/>
</dbReference>
<dbReference type="Proteomes" id="UP001597195">
    <property type="component" value="Unassembled WGS sequence"/>
</dbReference>
<sequence>MQKEADLIFTRADKLFAAQWHCQYRIDVVHDQYAQTTNFFMDIQRKGHRERSIPLHTIQTTDLEILEQVIGALKAQTQLSLNFINFGHVRWPESQRWVH</sequence>
<protein>
    <recommendedName>
        <fullName evidence="3">Acetyl-CoA carboxylase</fullName>
    </recommendedName>
</protein>
<name>A0ABW4H383_9LACO</name>
<reference evidence="2" key="1">
    <citation type="journal article" date="2019" name="Int. J. Syst. Evol. Microbiol.">
        <title>The Global Catalogue of Microorganisms (GCM) 10K type strain sequencing project: providing services to taxonomists for standard genome sequencing and annotation.</title>
        <authorList>
            <consortium name="The Broad Institute Genomics Platform"/>
            <consortium name="The Broad Institute Genome Sequencing Center for Infectious Disease"/>
            <person name="Wu L."/>
            <person name="Ma J."/>
        </authorList>
    </citation>
    <scope>NUCLEOTIDE SEQUENCE [LARGE SCALE GENOMIC DNA]</scope>
    <source>
        <strain evidence="2">CCM 8906</strain>
    </source>
</reference>
<evidence type="ECO:0008006" key="3">
    <source>
        <dbReference type="Google" id="ProtNLM"/>
    </source>
</evidence>
<evidence type="ECO:0000313" key="2">
    <source>
        <dbReference type="Proteomes" id="UP001597195"/>
    </source>
</evidence>
<comment type="caution">
    <text evidence="1">The sequence shown here is derived from an EMBL/GenBank/DDBJ whole genome shotgun (WGS) entry which is preliminary data.</text>
</comment>
<dbReference type="RefSeq" id="WP_225421270.1">
    <property type="nucleotide sequence ID" value="NZ_JBHTOM010000005.1"/>
</dbReference>
<organism evidence="1 2">
    <name type="scientific">Levilactobacillus fuyuanensis</name>
    <dbReference type="NCBI Taxonomy" id="2486022"/>
    <lineage>
        <taxon>Bacteria</taxon>
        <taxon>Bacillati</taxon>
        <taxon>Bacillota</taxon>
        <taxon>Bacilli</taxon>
        <taxon>Lactobacillales</taxon>
        <taxon>Lactobacillaceae</taxon>
        <taxon>Levilactobacillus</taxon>
    </lineage>
</organism>